<evidence type="ECO:0000313" key="2">
    <source>
        <dbReference type="Proteomes" id="UP001172680"/>
    </source>
</evidence>
<comment type="caution">
    <text evidence="1">The sequence shown here is derived from an EMBL/GenBank/DDBJ whole genome shotgun (WGS) entry which is preliminary data.</text>
</comment>
<evidence type="ECO:0000313" key="1">
    <source>
        <dbReference type="EMBL" id="KAJ9649500.1"/>
    </source>
</evidence>
<name>A0ACC2ZPL1_9PEZI</name>
<gene>
    <name evidence="1" type="ORF">H2199_000275</name>
</gene>
<keyword evidence="2" id="KW-1185">Reference proteome</keyword>
<accession>A0ACC2ZPL1</accession>
<dbReference type="Proteomes" id="UP001172680">
    <property type="component" value="Unassembled WGS sequence"/>
</dbReference>
<protein>
    <submittedName>
        <fullName evidence="1">Uncharacterized protein</fullName>
    </submittedName>
</protein>
<sequence length="204" mass="22739">MAISATEPLQKVPEMDEAQCRAALARLDQLRQTLDEVRLAIPDILSTLNDPHASPARFLANFTGAAVDAQKRLETFKATWRNEATQELFERARQSLQANPDLSAAATVPTYGWTNSDLIEYKKADDESSTRALEHGIVEGGGHFEQVDVAQVVDDFRKAHPNFKVDLEVWKKENWVINSTAKTIALLIPADTIPRTEDLPEVQC</sequence>
<dbReference type="EMBL" id="JAPDRP010000001">
    <property type="protein sequence ID" value="KAJ9649500.1"/>
    <property type="molecule type" value="Genomic_DNA"/>
</dbReference>
<reference evidence="1" key="1">
    <citation type="submission" date="2022-10" db="EMBL/GenBank/DDBJ databases">
        <title>Culturing micro-colonial fungi from biological soil crusts in the Mojave desert and describing Neophaeococcomyces mojavensis, and introducing the new genera and species Taxawa tesnikishii.</title>
        <authorList>
            <person name="Kurbessoian T."/>
            <person name="Stajich J.E."/>
        </authorList>
    </citation>
    <scope>NUCLEOTIDE SEQUENCE</scope>
    <source>
        <strain evidence="1">JES_115</strain>
    </source>
</reference>
<organism evidence="1 2">
    <name type="scientific">Coniosporium tulheliwenetii</name>
    <dbReference type="NCBI Taxonomy" id="3383036"/>
    <lineage>
        <taxon>Eukaryota</taxon>
        <taxon>Fungi</taxon>
        <taxon>Dikarya</taxon>
        <taxon>Ascomycota</taxon>
        <taxon>Pezizomycotina</taxon>
        <taxon>Dothideomycetes</taxon>
        <taxon>Dothideomycetes incertae sedis</taxon>
        <taxon>Coniosporium</taxon>
    </lineage>
</organism>
<proteinExistence type="predicted"/>